<name>A0AA46TIH0_9ACTN</name>
<accession>A0AA46TIH0</accession>
<keyword evidence="1" id="KW-0732">Signal</keyword>
<dbReference type="Proteomes" id="UP001164390">
    <property type="component" value="Chromosome"/>
</dbReference>
<evidence type="ECO:0000313" key="2">
    <source>
        <dbReference type="EMBL" id="UYM05447.1"/>
    </source>
</evidence>
<gene>
    <name evidence="2" type="ORF">L0C25_23545</name>
</gene>
<dbReference type="KEGG" id="sgrg:L0C25_23545"/>
<dbReference type="EMBL" id="CP094970">
    <property type="protein sequence ID" value="UYM05447.1"/>
    <property type="molecule type" value="Genomic_DNA"/>
</dbReference>
<proteinExistence type="predicted"/>
<dbReference type="AlphaFoldDB" id="A0AA46TIH0"/>
<organism evidence="2 3">
    <name type="scientific">Solicola gregarius</name>
    <dbReference type="NCBI Taxonomy" id="2908642"/>
    <lineage>
        <taxon>Bacteria</taxon>
        <taxon>Bacillati</taxon>
        <taxon>Actinomycetota</taxon>
        <taxon>Actinomycetes</taxon>
        <taxon>Propionibacteriales</taxon>
        <taxon>Nocardioidaceae</taxon>
        <taxon>Solicola</taxon>
    </lineage>
</organism>
<dbReference type="RefSeq" id="WP_271634282.1">
    <property type="nucleotide sequence ID" value="NZ_CP094970.1"/>
</dbReference>
<evidence type="ECO:0000313" key="3">
    <source>
        <dbReference type="Proteomes" id="UP001164390"/>
    </source>
</evidence>
<feature type="chain" id="PRO_5041410576" description="Nuclear transport factor 2 family protein" evidence="1">
    <location>
        <begin position="20"/>
        <end position="154"/>
    </location>
</feature>
<reference evidence="2" key="1">
    <citation type="submission" date="2022-01" db="EMBL/GenBank/DDBJ databases">
        <title>Nocardioidaceae gen. sp. A5X3R13.</title>
        <authorList>
            <person name="Lopez Marin M.A."/>
            <person name="Uhlik O."/>
        </authorList>
    </citation>
    <scope>NUCLEOTIDE SEQUENCE</scope>
    <source>
        <strain evidence="2">A5X3R13</strain>
    </source>
</reference>
<evidence type="ECO:0008006" key="4">
    <source>
        <dbReference type="Google" id="ProtNLM"/>
    </source>
</evidence>
<protein>
    <recommendedName>
        <fullName evidence="4">Nuclear transport factor 2 family protein</fullName>
    </recommendedName>
</protein>
<keyword evidence="3" id="KW-1185">Reference proteome</keyword>
<feature type="signal peptide" evidence="1">
    <location>
        <begin position="1"/>
        <end position="19"/>
    </location>
</feature>
<sequence>MKAILILVLALAGCAPAQSAPDDADDSARWQSVLRQLDAARERAFVRGDAGLLGRVYVPGSDVRRADARLIRAYERRGLELDAVPMRVRDVEVVSRAERRVLLRVLDRLGAVRVRAPAGGAWRPLPRDRPSEHVITLTNTRAGWRIAGIRRVAG</sequence>
<evidence type="ECO:0000256" key="1">
    <source>
        <dbReference type="SAM" id="SignalP"/>
    </source>
</evidence>